<keyword evidence="2" id="KW-0472">Membrane</keyword>
<sequence>MRLSCRTAAVQVVATVAAGSRLGSTGRGTHRSFSILARPSCWAGDRSLAPAAVPARPAVCVAAAATAGASSFTFFARVAVTAPTGTAQHQQRRHVFTATGIRLAGTPGGADGSHNKGAEKDAAPEGGRKSDAMEANRTEPEADDEGFVDEAIIVKDEHGNSVIRVRHEPLSLIEEVPLPQRVLTDVELVMMAWCEEHARQYALLLAIVRFSIFILLFIILYVFYKTQLSSERVLRGVDNVPSDLRIGNVVFFDISENGIEIGRIVIGLLTENCPLYCEHFHRKCTGSGNRRAESSFRGMRLTAIVPRHALIFGDGREMTHDVPGFNPHYLPTEYLGRGAWRGALSSIAYGPDRESPNFAIHVSSGDYKPQVFGIVMGGYNVIERMNAAGSKHGNSPKRQYVVQDCGELCTLAKSHVTPMPWRLYETVSFGYDEEKFGARADPALLRDSDLRSAERMLKAEPQNSGSASGSFKERGNKTKQTYTQQE</sequence>
<feature type="region of interest" description="Disordered" evidence="1">
    <location>
        <begin position="103"/>
        <end position="143"/>
    </location>
</feature>
<evidence type="ECO:0000259" key="3">
    <source>
        <dbReference type="PROSITE" id="PS50072"/>
    </source>
</evidence>
<comment type="caution">
    <text evidence="4">The sequence shown here is derived from an EMBL/GenBank/DDBJ whole genome shotgun (WGS) entry which is preliminary data.</text>
</comment>
<dbReference type="PANTHER" id="PTHR11071:SF436">
    <property type="entry name" value="PROTEIN, PUTATIVE-RELATED"/>
    <property type="match status" value="1"/>
</dbReference>
<keyword evidence="2" id="KW-1133">Transmembrane helix</keyword>
<dbReference type="InterPro" id="IPR002130">
    <property type="entry name" value="Cyclophilin-type_PPIase_dom"/>
</dbReference>
<organism evidence="4 5">
    <name type="scientific">Strigomonas culicis</name>
    <dbReference type="NCBI Taxonomy" id="28005"/>
    <lineage>
        <taxon>Eukaryota</taxon>
        <taxon>Discoba</taxon>
        <taxon>Euglenozoa</taxon>
        <taxon>Kinetoplastea</taxon>
        <taxon>Metakinetoplastina</taxon>
        <taxon>Trypanosomatida</taxon>
        <taxon>Trypanosomatidae</taxon>
        <taxon>Strigomonadinae</taxon>
        <taxon>Strigomonas</taxon>
    </lineage>
</organism>
<dbReference type="InterPro" id="IPR029000">
    <property type="entry name" value="Cyclophilin-like_dom_sf"/>
</dbReference>
<reference evidence="4 5" key="1">
    <citation type="journal article" date="2013" name="PLoS ONE">
        <title>Predicting the Proteins of Angomonas deanei, Strigomonas culicis and Their Respective Endosymbionts Reveals New Aspects of the Trypanosomatidae Family.</title>
        <authorList>
            <person name="Motta M.C."/>
            <person name="Martins A.C."/>
            <person name="de Souza S.S."/>
            <person name="Catta-Preta C.M."/>
            <person name="Silva R."/>
            <person name="Klein C.C."/>
            <person name="de Almeida L.G."/>
            <person name="de Lima Cunha O."/>
            <person name="Ciapina L.P."/>
            <person name="Brocchi M."/>
            <person name="Colabardini A.C."/>
            <person name="de Araujo Lima B."/>
            <person name="Machado C.R."/>
            <person name="de Almeida Soares C.M."/>
            <person name="Probst C.M."/>
            <person name="de Menezes C.B."/>
            <person name="Thompson C.E."/>
            <person name="Bartholomeu D.C."/>
            <person name="Gradia D.F."/>
            <person name="Pavoni D.P."/>
            <person name="Grisard E.C."/>
            <person name="Fantinatti-Garboggini F."/>
            <person name="Marchini F.K."/>
            <person name="Rodrigues-Luiz G.F."/>
            <person name="Wagner G."/>
            <person name="Goldman G.H."/>
            <person name="Fietto J.L."/>
            <person name="Elias M.C."/>
            <person name="Goldman M.H."/>
            <person name="Sagot M.F."/>
            <person name="Pereira M."/>
            <person name="Stoco P.H."/>
            <person name="de Mendonca-Neto R.P."/>
            <person name="Teixeira S.M."/>
            <person name="Maciel T.E."/>
            <person name="de Oliveira Mendes T.A."/>
            <person name="Urmenyi T.P."/>
            <person name="de Souza W."/>
            <person name="Schenkman S."/>
            <person name="de Vasconcelos A.T."/>
        </authorList>
    </citation>
    <scope>NUCLEOTIDE SEQUENCE [LARGE SCALE GENOMIC DNA]</scope>
</reference>
<dbReference type="OrthoDB" id="252722at2759"/>
<evidence type="ECO:0000313" key="4">
    <source>
        <dbReference type="EMBL" id="EPY29436.1"/>
    </source>
</evidence>
<dbReference type="GO" id="GO:0006457">
    <property type="term" value="P:protein folding"/>
    <property type="evidence" value="ECO:0007669"/>
    <property type="project" value="TreeGrafter"/>
</dbReference>
<dbReference type="GO" id="GO:0003755">
    <property type="term" value="F:peptidyl-prolyl cis-trans isomerase activity"/>
    <property type="evidence" value="ECO:0007669"/>
    <property type="project" value="InterPro"/>
</dbReference>
<dbReference type="Gene3D" id="2.40.100.10">
    <property type="entry name" value="Cyclophilin-like"/>
    <property type="match status" value="1"/>
</dbReference>
<proteinExistence type="predicted"/>
<name>S9VQP2_9TRYP</name>
<protein>
    <submittedName>
        <fullName evidence="4">Peptidylprolyl isomerase</fullName>
    </submittedName>
</protein>
<keyword evidence="2" id="KW-0812">Transmembrane</keyword>
<dbReference type="PANTHER" id="PTHR11071">
    <property type="entry name" value="PEPTIDYL-PROLYL CIS-TRANS ISOMERASE"/>
    <property type="match status" value="1"/>
</dbReference>
<dbReference type="GO" id="GO:0005737">
    <property type="term" value="C:cytoplasm"/>
    <property type="evidence" value="ECO:0007669"/>
    <property type="project" value="TreeGrafter"/>
</dbReference>
<evidence type="ECO:0000313" key="5">
    <source>
        <dbReference type="Proteomes" id="UP000015354"/>
    </source>
</evidence>
<gene>
    <name evidence="4" type="ORF">STCU_04557</name>
</gene>
<dbReference type="PROSITE" id="PS50072">
    <property type="entry name" value="CSA_PPIASE_2"/>
    <property type="match status" value="1"/>
</dbReference>
<dbReference type="Proteomes" id="UP000015354">
    <property type="component" value="Unassembled WGS sequence"/>
</dbReference>
<evidence type="ECO:0000256" key="1">
    <source>
        <dbReference type="SAM" id="MobiDB-lite"/>
    </source>
</evidence>
<keyword evidence="4" id="KW-0413">Isomerase</keyword>
<feature type="region of interest" description="Disordered" evidence="1">
    <location>
        <begin position="453"/>
        <end position="486"/>
    </location>
</feature>
<keyword evidence="5" id="KW-1185">Reference proteome</keyword>
<dbReference type="Pfam" id="PF00160">
    <property type="entry name" value="Pro_isomerase"/>
    <property type="match status" value="1"/>
</dbReference>
<dbReference type="GO" id="GO:0016018">
    <property type="term" value="F:cyclosporin A binding"/>
    <property type="evidence" value="ECO:0007669"/>
    <property type="project" value="TreeGrafter"/>
</dbReference>
<feature type="transmembrane region" description="Helical" evidence="2">
    <location>
        <begin position="201"/>
        <end position="224"/>
    </location>
</feature>
<accession>S9VQP2</accession>
<evidence type="ECO:0000256" key="2">
    <source>
        <dbReference type="SAM" id="Phobius"/>
    </source>
</evidence>
<dbReference type="EMBL" id="ATMH01004557">
    <property type="protein sequence ID" value="EPY29436.1"/>
    <property type="molecule type" value="Genomic_DNA"/>
</dbReference>
<dbReference type="SUPFAM" id="SSF50891">
    <property type="entry name" value="Cyclophilin-like"/>
    <property type="match status" value="1"/>
</dbReference>
<dbReference type="AlphaFoldDB" id="S9VQP2"/>
<feature type="compositionally biased region" description="Basic and acidic residues" evidence="1">
    <location>
        <begin position="113"/>
        <end position="140"/>
    </location>
</feature>
<feature type="domain" description="PPIase cyclophilin-type" evidence="3">
    <location>
        <begin position="251"/>
        <end position="407"/>
    </location>
</feature>